<gene>
    <name evidence="1" type="ordered locus">AM1_D0274</name>
</gene>
<reference evidence="1 2" key="1">
    <citation type="journal article" date="2008" name="Proc. Natl. Acad. Sci. U.S.A.">
        <title>Niche adaptation and genome expansion in the chlorophyll d-producing cyanobacterium Acaryochloris marina.</title>
        <authorList>
            <person name="Swingley W.D."/>
            <person name="Chen M."/>
            <person name="Cheung P.C."/>
            <person name="Conrad A.L."/>
            <person name="Dejesa L.C."/>
            <person name="Hao J."/>
            <person name="Honchak B.M."/>
            <person name="Karbach L.E."/>
            <person name="Kurdoglu A."/>
            <person name="Lahiri S."/>
            <person name="Mastrian S.D."/>
            <person name="Miyashita H."/>
            <person name="Page L."/>
            <person name="Ramakrishna P."/>
            <person name="Satoh S."/>
            <person name="Sattley W.M."/>
            <person name="Shimada Y."/>
            <person name="Taylor H.L."/>
            <person name="Tomo T."/>
            <person name="Tsuchiya T."/>
            <person name="Wang Z.T."/>
            <person name="Raymond J."/>
            <person name="Mimuro M."/>
            <person name="Blankenship R.E."/>
            <person name="Touchman J.W."/>
        </authorList>
    </citation>
    <scope>NUCLEOTIDE SEQUENCE [LARGE SCALE GENOMIC DNA]</scope>
    <source>
        <strain evidence="2">MBIC 11017</strain>
        <plasmid evidence="2">Plasmid pREB4</plasmid>
    </source>
</reference>
<sequence>MAMDSPRIYCIPASEAPVIAVFRRGPSKWFHVGRWDLTQQTYEPGAWLHGRIYPRRSDLSPDGRFLCYFAHKPNATWEHGETYIAISKLPWLRAIYAFGTCGTWTRGYYFIPPDQSDEHLKIDVPFPYNLSSIPVVQFANERHRGWTETADSPLRQPNDLWDEHRNARLYKIQPEGHRILYLESLGLAGGEFGEDQAVDGMSVLYSMQSNEGIEILDAYQWADWDLQGNLLVATRSGKLQVNQVEDNGLRVVFEVDLSVMDPDPLPPPSWAQN</sequence>
<dbReference type="AlphaFoldDB" id="A8ZP29"/>
<evidence type="ECO:0000313" key="2">
    <source>
        <dbReference type="Proteomes" id="UP000000268"/>
    </source>
</evidence>
<keyword evidence="2" id="KW-1185">Reference proteome</keyword>
<evidence type="ECO:0000313" key="1">
    <source>
        <dbReference type="EMBL" id="ABW32765.1"/>
    </source>
</evidence>
<geneLocation type="plasmid" evidence="1 2">
    <name>pREB4</name>
</geneLocation>
<dbReference type="EMBL" id="CP000841">
    <property type="protein sequence ID" value="ABW32765.1"/>
    <property type="molecule type" value="Genomic_DNA"/>
</dbReference>
<dbReference type="HOGENOM" id="CLU_985691_0_0_3"/>
<dbReference type="Proteomes" id="UP000000268">
    <property type="component" value="Plasmid pREB4"/>
</dbReference>
<accession>A8ZP29</accession>
<proteinExistence type="predicted"/>
<protein>
    <submittedName>
        <fullName evidence="1">Uncharacterized protein</fullName>
    </submittedName>
</protein>
<organism evidence="1 2">
    <name type="scientific">Acaryochloris marina (strain MBIC 11017)</name>
    <dbReference type="NCBI Taxonomy" id="329726"/>
    <lineage>
        <taxon>Bacteria</taxon>
        <taxon>Bacillati</taxon>
        <taxon>Cyanobacteriota</taxon>
        <taxon>Cyanophyceae</taxon>
        <taxon>Acaryochloridales</taxon>
        <taxon>Acaryochloridaceae</taxon>
        <taxon>Acaryochloris</taxon>
    </lineage>
</organism>
<name>A8ZP29_ACAM1</name>
<dbReference type="KEGG" id="amr:AM1_D0274"/>
<dbReference type="OrthoDB" id="1434485at2"/>
<keyword evidence="1" id="KW-0614">Plasmid</keyword>